<keyword evidence="1" id="KW-0472">Membrane</keyword>
<evidence type="ECO:0000313" key="2">
    <source>
        <dbReference type="EMBL" id="BAN07992.1"/>
    </source>
</evidence>
<reference evidence="2 3" key="1">
    <citation type="journal article" date="2013" name="PLoS ONE">
        <title>Genomic Analysis by Deep Sequencing of the Probiotic Lactobacillus brevis KB290 Harboring Nine Plasmids Reveals Genomic Stability.</title>
        <authorList>
            <person name="Fukao M."/>
            <person name="Oshima K."/>
            <person name="Morita H."/>
            <person name="Toh H."/>
            <person name="Suda W."/>
            <person name="Kim S.W."/>
            <person name="Suzuki S."/>
            <person name="Yakabe T."/>
            <person name="Hattori M."/>
            <person name="Yajima N."/>
        </authorList>
    </citation>
    <scope>NUCLEOTIDE SEQUENCE [LARGE SCALE GENOMIC DNA]</scope>
    <source>
        <strain evidence="2 3">KB290</strain>
    </source>
</reference>
<evidence type="ECO:0000256" key="1">
    <source>
        <dbReference type="SAM" id="Phobius"/>
    </source>
</evidence>
<dbReference type="Proteomes" id="UP000012042">
    <property type="component" value="Chromosome"/>
</dbReference>
<dbReference type="EMBL" id="AP012167">
    <property type="protein sequence ID" value="BAN07992.1"/>
    <property type="molecule type" value="Genomic_DNA"/>
</dbReference>
<dbReference type="AlphaFoldDB" id="M5AI06"/>
<keyword evidence="1" id="KW-1133">Transmembrane helix</keyword>
<feature type="transmembrane region" description="Helical" evidence="1">
    <location>
        <begin position="30"/>
        <end position="51"/>
    </location>
</feature>
<dbReference type="PATRIC" id="fig|1001583.3.peg.2339"/>
<feature type="transmembrane region" description="Helical" evidence="1">
    <location>
        <begin position="7"/>
        <end position="24"/>
    </location>
</feature>
<accession>M5AI06</accession>
<evidence type="ECO:0000313" key="3">
    <source>
        <dbReference type="Proteomes" id="UP000012042"/>
    </source>
</evidence>
<dbReference type="HOGENOM" id="CLU_3008527_0_0_9"/>
<organism evidence="2 3">
    <name type="scientific">Levilactobacillus brevis KB290</name>
    <dbReference type="NCBI Taxonomy" id="1001583"/>
    <lineage>
        <taxon>Bacteria</taxon>
        <taxon>Bacillati</taxon>
        <taxon>Bacillota</taxon>
        <taxon>Bacilli</taxon>
        <taxon>Lactobacillales</taxon>
        <taxon>Lactobacillaceae</taxon>
        <taxon>Levilactobacillus</taxon>
    </lineage>
</organism>
<name>M5AI06_LEVBR</name>
<sequence length="56" mass="6661">MIILKDWNFWLSLLFIINFISLPSDPFLGAFWFWHLFLGVVGIVWLGSLIIHKKRT</sequence>
<proteinExistence type="predicted"/>
<protein>
    <submittedName>
        <fullName evidence="2">Uncharacterized protein</fullName>
    </submittedName>
</protein>
<keyword evidence="1" id="KW-0812">Transmembrane</keyword>
<dbReference type="KEGG" id="lbk:LVISKB_2357"/>
<gene>
    <name evidence="2" type="ORF">LVISKB_2357</name>
</gene>